<proteinExistence type="inferred from homology"/>
<dbReference type="PATRIC" id="fig|29423.5.peg.85"/>
<evidence type="ECO:0000256" key="2">
    <source>
        <dbReference type="ARBA" id="ARBA00022723"/>
    </source>
</evidence>
<gene>
    <name evidence="5" type="ORF">Loak_0080</name>
</gene>
<dbReference type="InterPro" id="IPR016695">
    <property type="entry name" value="Pur_nucleotidase"/>
</dbReference>
<keyword evidence="3" id="KW-0378">Hydrolase</keyword>
<dbReference type="AlphaFoldDB" id="A0A0W0XIT1"/>
<dbReference type="SUPFAM" id="SSF56784">
    <property type="entry name" value="HAD-like"/>
    <property type="match status" value="1"/>
</dbReference>
<dbReference type="RefSeq" id="WP_025386409.1">
    <property type="nucleotide sequence ID" value="NZ_LCUA01000010.1"/>
</dbReference>
<dbReference type="EMBL" id="LNYP01000002">
    <property type="protein sequence ID" value="KTD44569.1"/>
    <property type="molecule type" value="Genomic_DNA"/>
</dbReference>
<dbReference type="PANTHER" id="PTHR12103">
    <property type="entry name" value="5'-NUCLEOTIDASE DOMAIN-CONTAINING"/>
    <property type="match status" value="1"/>
</dbReference>
<dbReference type="PIRSF" id="PIRSF017434">
    <property type="entry name" value="Purine_5'-nucleotidase"/>
    <property type="match status" value="1"/>
</dbReference>
<dbReference type="InterPro" id="IPR036412">
    <property type="entry name" value="HAD-like_sf"/>
</dbReference>
<dbReference type="Proteomes" id="UP000054858">
    <property type="component" value="Unassembled WGS sequence"/>
</dbReference>
<dbReference type="GO" id="GO:0046872">
    <property type="term" value="F:metal ion binding"/>
    <property type="evidence" value="ECO:0007669"/>
    <property type="project" value="UniProtKB-KW"/>
</dbReference>
<keyword evidence="4" id="KW-0460">Magnesium</keyword>
<dbReference type="PANTHER" id="PTHR12103:SF22">
    <property type="entry name" value="HAD-SUPERFAMILY HYDROLASE, SUBFAMILY IG, 5'-NUCLEOTIDASE"/>
    <property type="match status" value="1"/>
</dbReference>
<accession>A0A0W0XIT1</accession>
<dbReference type="NCBIfam" id="TIGR02244">
    <property type="entry name" value="HAD-IG-Ncltidse"/>
    <property type="match status" value="1"/>
</dbReference>
<comment type="caution">
    <text evidence="5">The sequence shown here is derived from an EMBL/GenBank/DDBJ whole genome shotgun (WGS) entry which is preliminary data.</text>
</comment>
<evidence type="ECO:0000256" key="1">
    <source>
        <dbReference type="ARBA" id="ARBA00009589"/>
    </source>
</evidence>
<dbReference type="GO" id="GO:0008253">
    <property type="term" value="F:5'-nucleotidase activity"/>
    <property type="evidence" value="ECO:0007669"/>
    <property type="project" value="TreeGrafter"/>
</dbReference>
<name>A0A0W0XIT1_9GAMM</name>
<evidence type="ECO:0000313" key="5">
    <source>
        <dbReference type="EMBL" id="KTD44569.1"/>
    </source>
</evidence>
<dbReference type="Gene3D" id="3.40.50.1000">
    <property type="entry name" value="HAD superfamily/HAD-like"/>
    <property type="match status" value="2"/>
</dbReference>
<comment type="similarity">
    <text evidence="1">Belongs to the 5'(3')-deoxyribonucleotidase family.</text>
</comment>
<reference evidence="5 6" key="1">
    <citation type="submission" date="2015-11" db="EMBL/GenBank/DDBJ databases">
        <title>Genomic analysis of 38 Legionella species identifies large and diverse effector repertoires.</title>
        <authorList>
            <person name="Burstein D."/>
            <person name="Amaro F."/>
            <person name="Zusman T."/>
            <person name="Lifshitz Z."/>
            <person name="Cohen O."/>
            <person name="Gilbert J.A."/>
            <person name="Pupko T."/>
            <person name="Shuman H.A."/>
            <person name="Segal G."/>
        </authorList>
    </citation>
    <scope>NUCLEOTIDE SEQUENCE [LARGE SCALE GENOMIC DNA]</scope>
    <source>
        <strain evidence="5 6">Oak Ridge-10</strain>
    </source>
</reference>
<keyword evidence="2" id="KW-0479">Metal-binding</keyword>
<organism evidence="5 6">
    <name type="scientific">Legionella oakridgensis</name>
    <dbReference type="NCBI Taxonomy" id="29423"/>
    <lineage>
        <taxon>Bacteria</taxon>
        <taxon>Pseudomonadati</taxon>
        <taxon>Pseudomonadota</taxon>
        <taxon>Gammaproteobacteria</taxon>
        <taxon>Legionellales</taxon>
        <taxon>Legionellaceae</taxon>
        <taxon>Legionella</taxon>
    </lineage>
</organism>
<protein>
    <submittedName>
        <fullName evidence="5">Cytosolic IMP-GMP specific 5'-nucleotidase</fullName>
    </submittedName>
</protein>
<evidence type="ECO:0000313" key="6">
    <source>
        <dbReference type="Proteomes" id="UP000054858"/>
    </source>
</evidence>
<evidence type="ECO:0000256" key="3">
    <source>
        <dbReference type="ARBA" id="ARBA00022801"/>
    </source>
</evidence>
<dbReference type="Pfam" id="PF05761">
    <property type="entry name" value="5_nucleotid"/>
    <property type="match status" value="1"/>
</dbReference>
<dbReference type="InterPro" id="IPR023214">
    <property type="entry name" value="HAD_sf"/>
</dbReference>
<dbReference type="InterPro" id="IPR008380">
    <property type="entry name" value="HAD-SF_hydro_IG_5-nucl"/>
</dbReference>
<dbReference type="CDD" id="cd07522">
    <property type="entry name" value="HAD_cN-II"/>
    <property type="match status" value="1"/>
</dbReference>
<evidence type="ECO:0000256" key="4">
    <source>
        <dbReference type="ARBA" id="ARBA00022842"/>
    </source>
</evidence>
<sequence>MHQKVFVNRILNMKKIKFIGLDMDHTLIRYKTKNFEALVYKLVVEHLIENKNYPQAIRTFKFNFDDAIRGLVVDSKNGNILKLSRYGAIRQSEHGTKPIQYDEQKQFYRSIYVDLSDPNYMAIDTSFSIAFCVLYGQLIDFKDEHPHELPSYNVIALDVLASVDAVHAEGTLKHRICQEPEKFIHREQNVVDGLKRYIRHGKKIFILTNSEYHYANLLLEYAINPYMEKGQSWHDLFEYVITLANKPRFFYDEYRFLFVNPENGSMTNVTGQIKPGVYQGGHARKFTEDLALNGDEILYIGDHIYGDILRLKKDCNWRTALVVEELGQEISAQKKARPVEMKIIAAMSIKRKLEQKYIELHTKSIEEHATHYNEKLHTLQTQLITVDKEITQLLHEQQAFYNRKWERVFRAGAEESYFAYQVDRYACIYMEKLSDLLDHSPLTYFRANRRLLAHDMDNLSV</sequence>